<dbReference type="InterPro" id="IPR020904">
    <property type="entry name" value="Sc_DH/Rdtase_CS"/>
</dbReference>
<dbReference type="AlphaFoldDB" id="A0A9P4SD18"/>
<dbReference type="Gene3D" id="3.40.50.720">
    <property type="entry name" value="NAD(P)-binding Rossmann-like Domain"/>
    <property type="match status" value="1"/>
</dbReference>
<dbReference type="EMBL" id="MU006093">
    <property type="protein sequence ID" value="KAF2840347.1"/>
    <property type="molecule type" value="Genomic_DNA"/>
</dbReference>
<keyword evidence="3" id="KW-0560">Oxidoreductase</keyword>
<dbReference type="PRINTS" id="PR00080">
    <property type="entry name" value="SDRFAMILY"/>
</dbReference>
<evidence type="ECO:0000256" key="1">
    <source>
        <dbReference type="ARBA" id="ARBA00006484"/>
    </source>
</evidence>
<dbReference type="Pfam" id="PF13561">
    <property type="entry name" value="adh_short_C2"/>
    <property type="match status" value="1"/>
</dbReference>
<dbReference type="InterPro" id="IPR036291">
    <property type="entry name" value="NAD(P)-bd_dom_sf"/>
</dbReference>
<gene>
    <name evidence="4" type="ORF">M501DRAFT_991356</name>
</gene>
<sequence length="254" mass="27026">MSPTYDVKDKVIAITGGASGIGLATAQLLASQGAKVSIADVQAKGLQDVASQIQSAGGTVHSTIVDVREPSQVESWISETVSRFGKLDGAANLAGVIPKCINIERVEELNEEDWKFTVDVNLTGVMHCLRAQIPNASRGASIVNAASVAGLGGFPKNAAYTAAKWGVIGLTKTAAKESFLLNRRGTIDTPMHRESTRIRGKEPDYKIPIARKGKAEEVANLIAFLLCDASSYMTGTVQVIDGATQRELRRDQCK</sequence>
<evidence type="ECO:0000256" key="2">
    <source>
        <dbReference type="ARBA" id="ARBA00022857"/>
    </source>
</evidence>
<dbReference type="Proteomes" id="UP000799429">
    <property type="component" value="Unassembled WGS sequence"/>
</dbReference>
<keyword evidence="5" id="KW-1185">Reference proteome</keyword>
<dbReference type="PROSITE" id="PS00061">
    <property type="entry name" value="ADH_SHORT"/>
    <property type="match status" value="1"/>
</dbReference>
<dbReference type="CDD" id="cd05233">
    <property type="entry name" value="SDR_c"/>
    <property type="match status" value="1"/>
</dbReference>
<comment type="similarity">
    <text evidence="1">Belongs to the short-chain dehydrogenases/reductases (SDR) family.</text>
</comment>
<evidence type="ECO:0000313" key="4">
    <source>
        <dbReference type="EMBL" id="KAF2840347.1"/>
    </source>
</evidence>
<keyword evidence="2" id="KW-0521">NADP</keyword>
<dbReference type="OrthoDB" id="1669814at2759"/>
<dbReference type="PANTHER" id="PTHR24321">
    <property type="entry name" value="DEHYDROGENASES, SHORT CHAIN"/>
    <property type="match status" value="1"/>
</dbReference>
<dbReference type="SUPFAM" id="SSF51735">
    <property type="entry name" value="NAD(P)-binding Rossmann-fold domains"/>
    <property type="match status" value="1"/>
</dbReference>
<dbReference type="FunFam" id="3.40.50.720:FF:000084">
    <property type="entry name" value="Short-chain dehydrogenase reductase"/>
    <property type="match status" value="1"/>
</dbReference>
<dbReference type="PANTHER" id="PTHR24321:SF8">
    <property type="entry name" value="ESTRADIOL 17-BETA-DEHYDROGENASE 8-RELATED"/>
    <property type="match status" value="1"/>
</dbReference>
<dbReference type="GO" id="GO:0016491">
    <property type="term" value="F:oxidoreductase activity"/>
    <property type="evidence" value="ECO:0007669"/>
    <property type="project" value="UniProtKB-KW"/>
</dbReference>
<comment type="caution">
    <text evidence="4">The sequence shown here is derived from an EMBL/GenBank/DDBJ whole genome shotgun (WGS) entry which is preliminary data.</text>
</comment>
<reference evidence="4" key="1">
    <citation type="journal article" date="2020" name="Stud. Mycol.">
        <title>101 Dothideomycetes genomes: a test case for predicting lifestyles and emergence of pathogens.</title>
        <authorList>
            <person name="Haridas S."/>
            <person name="Albert R."/>
            <person name="Binder M."/>
            <person name="Bloem J."/>
            <person name="Labutti K."/>
            <person name="Salamov A."/>
            <person name="Andreopoulos B."/>
            <person name="Baker S."/>
            <person name="Barry K."/>
            <person name="Bills G."/>
            <person name="Bluhm B."/>
            <person name="Cannon C."/>
            <person name="Castanera R."/>
            <person name="Culley D."/>
            <person name="Daum C."/>
            <person name="Ezra D."/>
            <person name="Gonzalez J."/>
            <person name="Henrissat B."/>
            <person name="Kuo A."/>
            <person name="Liang C."/>
            <person name="Lipzen A."/>
            <person name="Lutzoni F."/>
            <person name="Magnuson J."/>
            <person name="Mondo S."/>
            <person name="Nolan M."/>
            <person name="Ohm R."/>
            <person name="Pangilinan J."/>
            <person name="Park H.-J."/>
            <person name="Ramirez L."/>
            <person name="Alfaro M."/>
            <person name="Sun H."/>
            <person name="Tritt A."/>
            <person name="Yoshinaga Y."/>
            <person name="Zwiers L.-H."/>
            <person name="Turgeon B."/>
            <person name="Goodwin S."/>
            <person name="Spatafora J."/>
            <person name="Crous P."/>
            <person name="Grigoriev I."/>
        </authorList>
    </citation>
    <scope>NUCLEOTIDE SEQUENCE</scope>
    <source>
        <strain evidence="4">CBS 101060</strain>
    </source>
</reference>
<proteinExistence type="inferred from homology"/>
<accession>A0A9P4SD18</accession>
<evidence type="ECO:0000256" key="3">
    <source>
        <dbReference type="ARBA" id="ARBA00023002"/>
    </source>
</evidence>
<dbReference type="PRINTS" id="PR00081">
    <property type="entry name" value="GDHRDH"/>
</dbReference>
<dbReference type="InterPro" id="IPR002347">
    <property type="entry name" value="SDR_fam"/>
</dbReference>
<organism evidence="4 5">
    <name type="scientific">Patellaria atrata CBS 101060</name>
    <dbReference type="NCBI Taxonomy" id="1346257"/>
    <lineage>
        <taxon>Eukaryota</taxon>
        <taxon>Fungi</taxon>
        <taxon>Dikarya</taxon>
        <taxon>Ascomycota</taxon>
        <taxon>Pezizomycotina</taxon>
        <taxon>Dothideomycetes</taxon>
        <taxon>Dothideomycetes incertae sedis</taxon>
        <taxon>Patellariales</taxon>
        <taxon>Patellariaceae</taxon>
        <taxon>Patellaria</taxon>
    </lineage>
</organism>
<name>A0A9P4SD18_9PEZI</name>
<evidence type="ECO:0000313" key="5">
    <source>
        <dbReference type="Proteomes" id="UP000799429"/>
    </source>
</evidence>
<protein>
    <submittedName>
        <fullName evidence="4">NAD(P)-binding protein</fullName>
    </submittedName>
</protein>